<dbReference type="EMBL" id="CVRI01000003">
    <property type="protein sequence ID" value="CRK87081.1"/>
    <property type="molecule type" value="Genomic_DNA"/>
</dbReference>
<organism evidence="2 3">
    <name type="scientific">Clunio marinus</name>
    <dbReference type="NCBI Taxonomy" id="568069"/>
    <lineage>
        <taxon>Eukaryota</taxon>
        <taxon>Metazoa</taxon>
        <taxon>Ecdysozoa</taxon>
        <taxon>Arthropoda</taxon>
        <taxon>Hexapoda</taxon>
        <taxon>Insecta</taxon>
        <taxon>Pterygota</taxon>
        <taxon>Neoptera</taxon>
        <taxon>Endopterygota</taxon>
        <taxon>Diptera</taxon>
        <taxon>Nematocera</taxon>
        <taxon>Chironomoidea</taxon>
        <taxon>Chironomidae</taxon>
        <taxon>Clunio</taxon>
    </lineage>
</organism>
<evidence type="ECO:0000313" key="2">
    <source>
        <dbReference type="EMBL" id="CRK87081.1"/>
    </source>
</evidence>
<keyword evidence="1" id="KW-0732">Signal</keyword>
<accession>A0A1J1HLG7</accession>
<protein>
    <submittedName>
        <fullName evidence="2">CLUMA_CG000931, isoform A</fullName>
    </submittedName>
</protein>
<feature type="signal peptide" evidence="1">
    <location>
        <begin position="1"/>
        <end position="19"/>
    </location>
</feature>
<evidence type="ECO:0000256" key="1">
    <source>
        <dbReference type="SAM" id="SignalP"/>
    </source>
</evidence>
<name>A0A1J1HLG7_9DIPT</name>
<dbReference type="AlphaFoldDB" id="A0A1J1HLG7"/>
<evidence type="ECO:0000313" key="3">
    <source>
        <dbReference type="Proteomes" id="UP000183832"/>
    </source>
</evidence>
<dbReference type="Proteomes" id="UP000183832">
    <property type="component" value="Unassembled WGS sequence"/>
</dbReference>
<feature type="chain" id="PRO_5013040416" evidence="1">
    <location>
        <begin position="20"/>
        <end position="169"/>
    </location>
</feature>
<gene>
    <name evidence="2" type="ORF">CLUMA_CG000931</name>
</gene>
<proteinExistence type="predicted"/>
<sequence length="169" mass="19000">MKVKKSFLFLFFTVSVVSSNHEKCFNICPDIISFDPITPIQQIAIDNLRRNGPSDGVCISGDKWIIDGTQFDLPSKCVCLDIPQGENISPENGPKCPDHLKASIEETIEENSIRNYELIGGIAPEDGWCPEGKIKWIMMKSQVNIPRDICVCIDGYEWFSPEIECIESD</sequence>
<keyword evidence="3" id="KW-1185">Reference proteome</keyword>
<reference evidence="2 3" key="1">
    <citation type="submission" date="2015-04" db="EMBL/GenBank/DDBJ databases">
        <authorList>
            <person name="Syromyatnikov M.Y."/>
            <person name="Popov V.N."/>
        </authorList>
    </citation>
    <scope>NUCLEOTIDE SEQUENCE [LARGE SCALE GENOMIC DNA]</scope>
</reference>